<dbReference type="PANTHER" id="PTHR30329:SF21">
    <property type="entry name" value="LIPOPROTEIN YIAD-RELATED"/>
    <property type="match status" value="1"/>
</dbReference>
<dbReference type="InterPro" id="IPR006690">
    <property type="entry name" value="OMPA-like_CS"/>
</dbReference>
<dbReference type="InterPro" id="IPR037873">
    <property type="entry name" value="BamE-like"/>
</dbReference>
<name>A0A0F6SKI6_ECOLX</name>
<gene>
    <name evidence="7" type="primary">ompA</name>
</gene>
<evidence type="ECO:0000256" key="1">
    <source>
        <dbReference type="ARBA" id="ARBA00004442"/>
    </source>
</evidence>
<dbReference type="AlphaFoldDB" id="A0A0F6SKI6"/>
<comment type="subcellular location">
    <subcellularLocation>
        <location evidence="1">Cell outer membrane</location>
    </subcellularLocation>
</comment>
<keyword evidence="7" id="KW-0614">Plasmid</keyword>
<dbReference type="InterPro" id="IPR050330">
    <property type="entry name" value="Bact_OuterMem_StrucFunc"/>
</dbReference>
<dbReference type="PROSITE" id="PS51123">
    <property type="entry name" value="OMPA_2"/>
    <property type="match status" value="1"/>
</dbReference>
<dbReference type="InterPro" id="IPR007450">
    <property type="entry name" value="BamE_dom"/>
</dbReference>
<sequence>MLFSRMMMTGVLSLMLAGCGNLSHVTDEGTTEEVVWPSPEKVMFNHDGTQKGSWPLPEKLRQIKAGMNKDQIYQLAGRPHFAEGMFGVREWDYLFNFTGPEGDYTCQYKILFDRNMDARSFYWKPENCMSGISSATPGENTVKEDSVSHKETLSGDVLFNFDSWRLTDKANDELERIATKFSQVDDVRIEGFTDPLGSKEYNRILSEKRAESVKEWFISRGFKAERIQATGRGTDAPVALCPGMVGDGLKECLRPNRRVEITGQIVR</sequence>
<dbReference type="SUPFAM" id="SSF103088">
    <property type="entry name" value="OmpA-like"/>
    <property type="match status" value="1"/>
</dbReference>
<organism evidence="7">
    <name type="scientific">Escherichia coli O104:H21</name>
    <dbReference type="NCBI Taxonomy" id="1335302"/>
    <lineage>
        <taxon>Bacteria</taxon>
        <taxon>Pseudomonadati</taxon>
        <taxon>Pseudomonadota</taxon>
        <taxon>Gammaproteobacteria</taxon>
        <taxon>Enterobacterales</taxon>
        <taxon>Enterobacteriaceae</taxon>
        <taxon>Escherichia</taxon>
    </lineage>
</organism>
<keyword evidence="3 5" id="KW-0472">Membrane</keyword>
<dbReference type="EMBL" id="KM085450">
    <property type="protein sequence ID" value="AKF17025.1"/>
    <property type="molecule type" value="Genomic_DNA"/>
</dbReference>
<dbReference type="PRINTS" id="PR01021">
    <property type="entry name" value="OMPADOMAIN"/>
</dbReference>
<dbReference type="Gene3D" id="3.30.1330.60">
    <property type="entry name" value="OmpA-like domain"/>
    <property type="match status" value="1"/>
</dbReference>
<dbReference type="Pfam" id="PF00691">
    <property type="entry name" value="OmpA"/>
    <property type="match status" value="1"/>
</dbReference>
<evidence type="ECO:0000256" key="4">
    <source>
        <dbReference type="ARBA" id="ARBA00023237"/>
    </source>
</evidence>
<dbReference type="CDD" id="cd07185">
    <property type="entry name" value="OmpA_C-like"/>
    <property type="match status" value="1"/>
</dbReference>
<dbReference type="InterPro" id="IPR006664">
    <property type="entry name" value="OMP_bac"/>
</dbReference>
<keyword evidence="4" id="KW-0998">Cell outer membrane</keyword>
<reference evidence="7" key="1">
    <citation type="journal article" date="2015" name="BMC Microbiol.">
        <title>Genome sequencing and comparative genomics provides insights on the evolutionary dynamics and pathogenic potential of different H-serotypes of Shiga toxin-producing Escherichia coli O104.</title>
        <authorList>
            <person name="Yan X."/>
            <person name="Fratamico P.M."/>
            <person name="Bono J.L."/>
            <person name="Baranzoni G.M."/>
            <person name="Chen C.Y."/>
        </authorList>
    </citation>
    <scope>NUCLEOTIDE SEQUENCE</scope>
    <source>
        <strain evidence="7">94-3024</strain>
        <plasmid evidence="7">pO104_H21</plasmid>
    </source>
</reference>
<feature type="domain" description="OmpA-like" evidence="6">
    <location>
        <begin position="146"/>
        <end position="267"/>
    </location>
</feature>
<dbReference type="Pfam" id="PF04355">
    <property type="entry name" value="BamE"/>
    <property type="match status" value="1"/>
</dbReference>
<evidence type="ECO:0000256" key="5">
    <source>
        <dbReference type="PROSITE-ProRule" id="PRU00473"/>
    </source>
</evidence>
<dbReference type="RefSeq" id="WP_040118373.1">
    <property type="nucleotide sequence ID" value="NZ_KM085450.1"/>
</dbReference>
<evidence type="ECO:0000259" key="6">
    <source>
        <dbReference type="PROSITE" id="PS51123"/>
    </source>
</evidence>
<dbReference type="PANTHER" id="PTHR30329">
    <property type="entry name" value="STATOR ELEMENT OF FLAGELLAR MOTOR COMPLEX"/>
    <property type="match status" value="1"/>
</dbReference>
<evidence type="ECO:0000256" key="3">
    <source>
        <dbReference type="ARBA" id="ARBA00023136"/>
    </source>
</evidence>
<accession>A0A0F6SKI6</accession>
<dbReference type="GO" id="GO:0009279">
    <property type="term" value="C:cell outer membrane"/>
    <property type="evidence" value="ECO:0007669"/>
    <property type="project" value="UniProtKB-SubCell"/>
</dbReference>
<keyword evidence="2" id="KW-0732">Signal</keyword>
<dbReference type="Gene3D" id="3.30.1450.10">
    <property type="match status" value="1"/>
</dbReference>
<dbReference type="InterPro" id="IPR036737">
    <property type="entry name" value="OmpA-like_sf"/>
</dbReference>
<dbReference type="InterPro" id="IPR006665">
    <property type="entry name" value="OmpA-like"/>
</dbReference>
<dbReference type="PROSITE" id="PS51257">
    <property type="entry name" value="PROKAR_LIPOPROTEIN"/>
    <property type="match status" value="1"/>
</dbReference>
<proteinExistence type="predicted"/>
<protein>
    <submittedName>
        <fullName evidence="7">Outer membrane protein A</fullName>
    </submittedName>
</protein>
<evidence type="ECO:0000313" key="7">
    <source>
        <dbReference type="EMBL" id="AKF17025.1"/>
    </source>
</evidence>
<geneLocation type="plasmid" evidence="7">
    <name>pO104_H21</name>
</geneLocation>
<evidence type="ECO:0000256" key="2">
    <source>
        <dbReference type="ARBA" id="ARBA00022729"/>
    </source>
</evidence>
<dbReference type="PROSITE" id="PS01068">
    <property type="entry name" value="OMPA_1"/>
    <property type="match status" value="1"/>
</dbReference>